<protein>
    <recommendedName>
        <fullName evidence="5">SPOR domain-containing protein</fullName>
    </recommendedName>
</protein>
<evidence type="ECO:0000313" key="4">
    <source>
        <dbReference type="Proteomes" id="UP000538075"/>
    </source>
</evidence>
<dbReference type="EMBL" id="VDFG01001080">
    <property type="protein sequence ID" value="MBA4466943.1"/>
    <property type="molecule type" value="Genomic_DNA"/>
</dbReference>
<feature type="compositionally biased region" description="Polar residues" evidence="1">
    <location>
        <begin position="203"/>
        <end position="219"/>
    </location>
</feature>
<feature type="region of interest" description="Disordered" evidence="1">
    <location>
        <begin position="189"/>
        <end position="302"/>
    </location>
</feature>
<feature type="compositionally biased region" description="Basic residues" evidence="1">
    <location>
        <begin position="123"/>
        <end position="139"/>
    </location>
</feature>
<gene>
    <name evidence="3" type="ORF">FHK98_16660</name>
</gene>
<accession>A0A838WW89</accession>
<reference evidence="3 4" key="1">
    <citation type="journal article" date="2020" name="J. Appl. Phycol.">
        <title>Morphological changes and genome evolution in Raphidiopsis raciborskii CS-506 after 23 years in culture.</title>
        <authorList>
            <person name="Willis A."/>
            <person name="Bent S.J."/>
            <person name="Jameson I.D."/>
        </authorList>
    </citation>
    <scope>NUCLEOTIDE SEQUENCE [LARGE SCALE GENOMIC DNA]</scope>
    <source>
        <strain evidence="3 4">CS-506_A</strain>
    </source>
</reference>
<feature type="transmembrane region" description="Helical" evidence="2">
    <location>
        <begin position="144"/>
        <end position="168"/>
    </location>
</feature>
<keyword evidence="2" id="KW-0472">Membrane</keyword>
<feature type="compositionally biased region" description="Polar residues" evidence="1">
    <location>
        <begin position="227"/>
        <end position="264"/>
    </location>
</feature>
<name>A0A838WW89_9CYAN</name>
<sequence length="398" mass="43823">MSQNTRINSHNPFPKTSRLNPILATALKNLEVRLDEELVRYRRTRYSARPVDSKYITSDSIDLKVSSGEEGDPLSNRFSLDSTLVYPQGGSYTDTTTSFPPEQEIFDSPSLEEESAFQAPPKKLNKKNFNKNNKKKSNRSKGGLLSPLGVFSIFLMLLTSLGFGYVLFNLRSLSKLSLSKFNPFNTNPEISSSNTSENTNSPAVNNQSSIGSQSLTSVPQLPRVSQRKSANNGQLPSPSQPDSPVNQVSGVKTPPKSTNLPVSLQSRSIRNSTRQNTSSRSGLGVSSSNPSTPRSNTQFASISGGRIKRQIKQEVPRRNLQLGEGSNAVAQAVNNPYYYLITDNESDTILSAAKEVVPDAYLSPNQKYIYLGAFLTPEEAKQRLQQLEARGIKARLRN</sequence>
<feature type="compositionally biased region" description="Low complexity" evidence="1">
    <location>
        <begin position="265"/>
        <end position="297"/>
    </location>
</feature>
<evidence type="ECO:0008006" key="5">
    <source>
        <dbReference type="Google" id="ProtNLM"/>
    </source>
</evidence>
<dbReference type="AlphaFoldDB" id="A0A838WW89"/>
<feature type="compositionally biased region" description="Low complexity" evidence="1">
    <location>
        <begin position="189"/>
        <end position="202"/>
    </location>
</feature>
<dbReference type="Proteomes" id="UP000538075">
    <property type="component" value="Unassembled WGS sequence"/>
</dbReference>
<proteinExistence type="predicted"/>
<comment type="caution">
    <text evidence="3">The sequence shown here is derived from an EMBL/GenBank/DDBJ whole genome shotgun (WGS) entry which is preliminary data.</text>
</comment>
<keyword evidence="2" id="KW-0812">Transmembrane</keyword>
<evidence type="ECO:0000256" key="2">
    <source>
        <dbReference type="SAM" id="Phobius"/>
    </source>
</evidence>
<feature type="region of interest" description="Disordered" evidence="1">
    <location>
        <begin position="110"/>
        <end position="141"/>
    </location>
</feature>
<organism evidence="3 4">
    <name type="scientific">Cylindrospermopsis raciborskii CS-506_A</name>
    <dbReference type="NCBI Taxonomy" id="2585140"/>
    <lineage>
        <taxon>Bacteria</taxon>
        <taxon>Bacillati</taxon>
        <taxon>Cyanobacteriota</taxon>
        <taxon>Cyanophyceae</taxon>
        <taxon>Nostocales</taxon>
        <taxon>Aphanizomenonaceae</taxon>
        <taxon>Cylindrospermopsis</taxon>
    </lineage>
</organism>
<keyword evidence="2" id="KW-1133">Transmembrane helix</keyword>
<evidence type="ECO:0000313" key="3">
    <source>
        <dbReference type="EMBL" id="MBA4466943.1"/>
    </source>
</evidence>
<evidence type="ECO:0000256" key="1">
    <source>
        <dbReference type="SAM" id="MobiDB-lite"/>
    </source>
</evidence>